<dbReference type="STRING" id="411461.DORFOR_00031"/>
<sequence length="49" mass="5482">MGGGDIIKRMLHSKALADKWIKLGYKIVALSYTGCFGETPLTFHLEKEL</sequence>
<gene>
    <name evidence="1" type="ORF">DORFOR_00031</name>
</gene>
<name>B0G1D0_9FIRM</name>
<dbReference type="AlphaFoldDB" id="B0G1D0"/>
<protein>
    <submittedName>
        <fullName evidence="1">Uncharacterized protein</fullName>
    </submittedName>
</protein>
<reference evidence="1 2" key="1">
    <citation type="submission" date="2007-10" db="EMBL/GenBank/DDBJ databases">
        <title>Draft genome sequence of Dorea formicigenerans(ATCC 27755).</title>
        <authorList>
            <person name="Sudarsanam P."/>
            <person name="Ley R."/>
            <person name="Guruge J."/>
            <person name="Turnbaugh P.J."/>
            <person name="Mahowald M."/>
            <person name="Liep D."/>
            <person name="Gordon J."/>
        </authorList>
    </citation>
    <scope>NUCLEOTIDE SEQUENCE [LARGE SCALE GENOMIC DNA]</scope>
    <source>
        <strain evidence="1 2">ATCC 27755</strain>
    </source>
</reference>
<evidence type="ECO:0000313" key="2">
    <source>
        <dbReference type="Proteomes" id="UP000005359"/>
    </source>
</evidence>
<dbReference type="PaxDb" id="411461-DORFOR_00031"/>
<dbReference type="Proteomes" id="UP000005359">
    <property type="component" value="Unassembled WGS sequence"/>
</dbReference>
<accession>B0G1D0</accession>
<organism evidence="1 2">
    <name type="scientific">Dorea formicigenerans ATCC 27755</name>
    <dbReference type="NCBI Taxonomy" id="411461"/>
    <lineage>
        <taxon>Bacteria</taxon>
        <taxon>Bacillati</taxon>
        <taxon>Bacillota</taxon>
        <taxon>Clostridia</taxon>
        <taxon>Lachnospirales</taxon>
        <taxon>Lachnospiraceae</taxon>
        <taxon>Dorea</taxon>
    </lineage>
</organism>
<reference evidence="1 2" key="2">
    <citation type="submission" date="2007-10" db="EMBL/GenBank/DDBJ databases">
        <authorList>
            <person name="Fulton L."/>
            <person name="Clifton S."/>
            <person name="Fulton B."/>
            <person name="Xu J."/>
            <person name="Minx P."/>
            <person name="Pepin K.H."/>
            <person name="Johnson M."/>
            <person name="Thiruvilangam P."/>
            <person name="Bhonagiri V."/>
            <person name="Nash W.E."/>
            <person name="Wang C."/>
            <person name="Mardis E.R."/>
            <person name="Wilson R.K."/>
        </authorList>
    </citation>
    <scope>NUCLEOTIDE SEQUENCE [LARGE SCALE GENOMIC DNA]</scope>
    <source>
        <strain evidence="1 2">ATCC 27755</strain>
    </source>
</reference>
<comment type="caution">
    <text evidence="1">The sequence shown here is derived from an EMBL/GenBank/DDBJ whole genome shotgun (WGS) entry which is preliminary data.</text>
</comment>
<evidence type="ECO:0000313" key="1">
    <source>
        <dbReference type="EMBL" id="EDR48596.1"/>
    </source>
</evidence>
<dbReference type="EMBL" id="AAXA02000002">
    <property type="protein sequence ID" value="EDR48596.1"/>
    <property type="molecule type" value="Genomic_DNA"/>
</dbReference>
<proteinExistence type="predicted"/>